<accession>A0ABV7WB73</accession>
<keyword evidence="11" id="KW-1185">Reference proteome</keyword>
<evidence type="ECO:0000256" key="2">
    <source>
        <dbReference type="ARBA" id="ARBA00022448"/>
    </source>
</evidence>
<keyword evidence="6 7" id="KW-0472">Membrane</keyword>
<reference evidence="11" key="1">
    <citation type="journal article" date="2019" name="Int. J. Syst. Evol. Microbiol.">
        <title>The Global Catalogue of Microorganisms (GCM) 10K type strain sequencing project: providing services to taxonomists for standard genome sequencing and annotation.</title>
        <authorList>
            <consortium name="The Broad Institute Genomics Platform"/>
            <consortium name="The Broad Institute Genome Sequencing Center for Infectious Disease"/>
            <person name="Wu L."/>
            <person name="Ma J."/>
        </authorList>
    </citation>
    <scope>NUCLEOTIDE SEQUENCE [LARGE SCALE GENOMIC DNA]</scope>
    <source>
        <strain evidence="11">NCAIM B.02333</strain>
    </source>
</reference>
<evidence type="ECO:0000256" key="4">
    <source>
        <dbReference type="ARBA" id="ARBA00022692"/>
    </source>
</evidence>
<evidence type="ECO:0000313" key="10">
    <source>
        <dbReference type="EMBL" id="MFC3687063.1"/>
    </source>
</evidence>
<feature type="transmembrane region" description="Helical" evidence="7">
    <location>
        <begin position="35"/>
        <end position="57"/>
    </location>
</feature>
<comment type="caution">
    <text evidence="10">The sequence shown here is derived from an EMBL/GenBank/DDBJ whole genome shotgun (WGS) entry which is preliminary data.</text>
</comment>
<dbReference type="CDD" id="cd06261">
    <property type="entry name" value="TM_PBP2"/>
    <property type="match status" value="1"/>
</dbReference>
<feature type="transmembrane region" description="Helical" evidence="7">
    <location>
        <begin position="296"/>
        <end position="316"/>
    </location>
</feature>
<dbReference type="Pfam" id="PF00528">
    <property type="entry name" value="BPD_transp_1"/>
    <property type="match status" value="1"/>
</dbReference>
<evidence type="ECO:0000256" key="1">
    <source>
        <dbReference type="ARBA" id="ARBA00004651"/>
    </source>
</evidence>
<keyword evidence="2 7" id="KW-0813">Transport</keyword>
<sequence length="325" mass="34856">MPVSTPVVPGTASPVPGAPPGRRRPARSARSGGPALPYLLLLPATVVLGAMLAWPLVRLVLLSVREFGLAQQFGQPAAFVGLDNYARILDDPQFWAVLGRTVAFCGVTVALTMVLGTLVALLMDALGRGLRLLVGIGLMLAWAMPPVSATIVWQWVFDTRYGLVNYLLTASGAGDFRGHSWLADPVSFVAVAALVVVWMGVPFVAFTLYAGLTQVPREVLEAAQIDGAGPWRRFRSVTVPYLRPLLAILTALSVLWNFRVFTPVYVLQAAGGSARDTNLVGVFAYRISIGENRFDVGAAVAVVMVVLTLALTAVYLRQMARQEDV</sequence>
<dbReference type="RefSeq" id="WP_340294307.1">
    <property type="nucleotide sequence ID" value="NZ_JBBEOI010000150.1"/>
</dbReference>
<keyword evidence="4 7" id="KW-0812">Transmembrane</keyword>
<comment type="similarity">
    <text evidence="7">Belongs to the binding-protein-dependent transport system permease family.</text>
</comment>
<evidence type="ECO:0000313" key="11">
    <source>
        <dbReference type="Proteomes" id="UP001595685"/>
    </source>
</evidence>
<comment type="subcellular location">
    <subcellularLocation>
        <location evidence="1 7">Cell membrane</location>
        <topology evidence="1 7">Multi-pass membrane protein</topology>
    </subcellularLocation>
</comment>
<keyword evidence="5 7" id="KW-1133">Transmembrane helix</keyword>
<dbReference type="InterPro" id="IPR035906">
    <property type="entry name" value="MetI-like_sf"/>
</dbReference>
<dbReference type="InterPro" id="IPR000515">
    <property type="entry name" value="MetI-like"/>
</dbReference>
<dbReference type="Proteomes" id="UP001595685">
    <property type="component" value="Unassembled WGS sequence"/>
</dbReference>
<dbReference type="PANTHER" id="PTHR43227:SF8">
    <property type="entry name" value="DIACETYLCHITOBIOSE UPTAKE SYSTEM PERMEASE PROTEIN DASB"/>
    <property type="match status" value="1"/>
</dbReference>
<protein>
    <submittedName>
        <fullName evidence="10">Carbohydrate ABC transporter permease</fullName>
    </submittedName>
</protein>
<organism evidence="10 11">
    <name type="scientific">Aquipuribacter hungaricus</name>
    <dbReference type="NCBI Taxonomy" id="545624"/>
    <lineage>
        <taxon>Bacteria</taxon>
        <taxon>Bacillati</taxon>
        <taxon>Actinomycetota</taxon>
        <taxon>Actinomycetes</taxon>
        <taxon>Micrococcales</taxon>
        <taxon>Intrasporangiaceae</taxon>
        <taxon>Aquipuribacter</taxon>
    </lineage>
</organism>
<dbReference type="PROSITE" id="PS50928">
    <property type="entry name" value="ABC_TM1"/>
    <property type="match status" value="1"/>
</dbReference>
<dbReference type="EMBL" id="JBHRWW010000001">
    <property type="protein sequence ID" value="MFC3687063.1"/>
    <property type="molecule type" value="Genomic_DNA"/>
</dbReference>
<keyword evidence="3" id="KW-1003">Cell membrane</keyword>
<feature type="domain" description="ABC transmembrane type-1" evidence="9">
    <location>
        <begin position="98"/>
        <end position="315"/>
    </location>
</feature>
<dbReference type="SUPFAM" id="SSF161098">
    <property type="entry name" value="MetI-like"/>
    <property type="match status" value="1"/>
</dbReference>
<dbReference type="InterPro" id="IPR050809">
    <property type="entry name" value="UgpAE/MalFG_permease"/>
</dbReference>
<feature type="transmembrane region" description="Helical" evidence="7">
    <location>
        <begin position="130"/>
        <end position="156"/>
    </location>
</feature>
<proteinExistence type="inferred from homology"/>
<dbReference type="PANTHER" id="PTHR43227">
    <property type="entry name" value="BLL4140 PROTEIN"/>
    <property type="match status" value="1"/>
</dbReference>
<evidence type="ECO:0000259" key="9">
    <source>
        <dbReference type="PROSITE" id="PS50928"/>
    </source>
</evidence>
<name>A0ABV7WB73_9MICO</name>
<evidence type="ECO:0000256" key="8">
    <source>
        <dbReference type="SAM" id="MobiDB-lite"/>
    </source>
</evidence>
<evidence type="ECO:0000256" key="6">
    <source>
        <dbReference type="ARBA" id="ARBA00023136"/>
    </source>
</evidence>
<feature type="transmembrane region" description="Helical" evidence="7">
    <location>
        <begin position="241"/>
        <end position="258"/>
    </location>
</feature>
<evidence type="ECO:0000256" key="5">
    <source>
        <dbReference type="ARBA" id="ARBA00022989"/>
    </source>
</evidence>
<dbReference type="Gene3D" id="1.10.3720.10">
    <property type="entry name" value="MetI-like"/>
    <property type="match status" value="1"/>
</dbReference>
<evidence type="ECO:0000256" key="3">
    <source>
        <dbReference type="ARBA" id="ARBA00022475"/>
    </source>
</evidence>
<feature type="transmembrane region" description="Helical" evidence="7">
    <location>
        <begin position="186"/>
        <end position="210"/>
    </location>
</feature>
<evidence type="ECO:0000256" key="7">
    <source>
        <dbReference type="RuleBase" id="RU363032"/>
    </source>
</evidence>
<feature type="transmembrane region" description="Helical" evidence="7">
    <location>
        <begin position="101"/>
        <end position="123"/>
    </location>
</feature>
<feature type="region of interest" description="Disordered" evidence="8">
    <location>
        <begin position="1"/>
        <end position="31"/>
    </location>
</feature>
<gene>
    <name evidence="10" type="ORF">ACFOLH_01765</name>
</gene>